<feature type="domain" description="N-acetyltransferase" evidence="1">
    <location>
        <begin position="9"/>
        <end position="96"/>
    </location>
</feature>
<name>A0ABX5SR60_9MICO</name>
<dbReference type="Gene3D" id="3.40.630.30">
    <property type="match status" value="1"/>
</dbReference>
<evidence type="ECO:0000259" key="1">
    <source>
        <dbReference type="PROSITE" id="PS51729"/>
    </source>
</evidence>
<dbReference type="RefSeq" id="WP_135062651.1">
    <property type="nucleotide sequence ID" value="NZ_CP038266.1"/>
</dbReference>
<keyword evidence="3" id="KW-1185">Reference proteome</keyword>
<dbReference type="InterPro" id="IPR045057">
    <property type="entry name" value="Gcn5-rel_NAT"/>
</dbReference>
<dbReference type="PANTHER" id="PTHR31435">
    <property type="entry name" value="PROTEIN NATD1"/>
    <property type="match status" value="1"/>
</dbReference>
<reference evidence="2 3" key="1">
    <citation type="submission" date="2019-03" db="EMBL/GenBank/DDBJ databases">
        <authorList>
            <person name="Dong K."/>
        </authorList>
    </citation>
    <scope>NUCLEOTIDE SEQUENCE [LARGE SCALE GENOMIC DNA]</scope>
    <source>
        <strain evidence="3">dk512</strain>
    </source>
</reference>
<accession>A0ABX5SR60</accession>
<dbReference type="InterPro" id="IPR016181">
    <property type="entry name" value="Acyl_CoA_acyltransferase"/>
</dbReference>
<dbReference type="Pfam" id="PF14542">
    <property type="entry name" value="Acetyltransf_CG"/>
    <property type="match status" value="1"/>
</dbReference>
<organism evidence="2 3">
    <name type="scientific">Microbacterium wangchenii</name>
    <dbReference type="NCBI Taxonomy" id="2541726"/>
    <lineage>
        <taxon>Bacteria</taxon>
        <taxon>Bacillati</taxon>
        <taxon>Actinomycetota</taxon>
        <taxon>Actinomycetes</taxon>
        <taxon>Micrococcales</taxon>
        <taxon>Microbacteriaceae</taxon>
        <taxon>Microbacterium</taxon>
    </lineage>
</organism>
<evidence type="ECO:0000313" key="2">
    <source>
        <dbReference type="EMBL" id="QBR87364.1"/>
    </source>
</evidence>
<dbReference type="Proteomes" id="UP000295748">
    <property type="component" value="Chromosome"/>
</dbReference>
<protein>
    <submittedName>
        <fullName evidence="2">N-acetyltransferase</fullName>
    </submittedName>
</protein>
<dbReference type="InterPro" id="IPR031165">
    <property type="entry name" value="GNAT_YJDJ"/>
</dbReference>
<dbReference type="EMBL" id="CP038266">
    <property type="protein sequence ID" value="QBR87364.1"/>
    <property type="molecule type" value="Genomic_DNA"/>
</dbReference>
<gene>
    <name evidence="2" type="ORF">E4K62_00795</name>
</gene>
<dbReference type="PANTHER" id="PTHR31435:SF10">
    <property type="entry name" value="BSR4717 PROTEIN"/>
    <property type="match status" value="1"/>
</dbReference>
<sequence length="113" mass="12033">MTDDDITVTRNDDESRYEIHVGDTLGGFLVLEPSDEGAVELPHTQVDSAFKGRGLGTTLVGEALADLARRGDAVRPTCPFVVNYLRENEVAGLVVDWADDAPEDAASPSESSG</sequence>
<dbReference type="SUPFAM" id="SSF55729">
    <property type="entry name" value="Acyl-CoA N-acyltransferases (Nat)"/>
    <property type="match status" value="1"/>
</dbReference>
<evidence type="ECO:0000313" key="3">
    <source>
        <dbReference type="Proteomes" id="UP000295748"/>
    </source>
</evidence>
<dbReference type="CDD" id="cd04301">
    <property type="entry name" value="NAT_SF"/>
    <property type="match status" value="1"/>
</dbReference>
<proteinExistence type="predicted"/>
<dbReference type="PROSITE" id="PS51729">
    <property type="entry name" value="GNAT_YJDJ"/>
    <property type="match status" value="1"/>
</dbReference>